<organism evidence="9 10">
    <name type="scientific">Amylocarpus encephaloides</name>
    <dbReference type="NCBI Taxonomy" id="45428"/>
    <lineage>
        <taxon>Eukaryota</taxon>
        <taxon>Fungi</taxon>
        <taxon>Dikarya</taxon>
        <taxon>Ascomycota</taxon>
        <taxon>Pezizomycotina</taxon>
        <taxon>Leotiomycetes</taxon>
        <taxon>Helotiales</taxon>
        <taxon>Helotiales incertae sedis</taxon>
        <taxon>Amylocarpus</taxon>
    </lineage>
</organism>
<dbReference type="InterPro" id="IPR015943">
    <property type="entry name" value="WD40/YVTN_repeat-like_dom_sf"/>
</dbReference>
<comment type="subcellular location">
    <subcellularLocation>
        <location evidence="1">Cytoplasm</location>
    </subcellularLocation>
</comment>
<dbReference type="SMART" id="SM00320">
    <property type="entry name" value="WD40"/>
    <property type="match status" value="8"/>
</dbReference>
<dbReference type="SUPFAM" id="SSF50978">
    <property type="entry name" value="WD40 repeat-like"/>
    <property type="match status" value="2"/>
</dbReference>
<evidence type="ECO:0000256" key="4">
    <source>
        <dbReference type="ARBA" id="ARBA00022694"/>
    </source>
</evidence>
<keyword evidence="5" id="KW-0677">Repeat</keyword>
<proteinExistence type="inferred from homology"/>
<evidence type="ECO:0000256" key="2">
    <source>
        <dbReference type="ARBA" id="ARBA00022490"/>
    </source>
</evidence>
<evidence type="ECO:0000313" key="10">
    <source>
        <dbReference type="Proteomes" id="UP000824998"/>
    </source>
</evidence>
<keyword evidence="4" id="KW-0819">tRNA processing</keyword>
<dbReference type="PROSITE" id="PS50294">
    <property type="entry name" value="WD_REPEATS_REGION"/>
    <property type="match status" value="2"/>
</dbReference>
<protein>
    <submittedName>
        <fullName evidence="9">WD repeat protein-like protein</fullName>
    </submittedName>
</protein>
<keyword evidence="2" id="KW-0963">Cytoplasm</keyword>
<dbReference type="EMBL" id="MU251407">
    <property type="protein sequence ID" value="KAG9236458.1"/>
    <property type="molecule type" value="Genomic_DNA"/>
</dbReference>
<evidence type="ECO:0000256" key="3">
    <source>
        <dbReference type="ARBA" id="ARBA00022574"/>
    </source>
</evidence>
<evidence type="ECO:0000256" key="7">
    <source>
        <dbReference type="PROSITE-ProRule" id="PRU00221"/>
    </source>
</evidence>
<dbReference type="GO" id="GO:0005737">
    <property type="term" value="C:cytoplasm"/>
    <property type="evidence" value="ECO:0007669"/>
    <property type="project" value="UniProtKB-SubCell"/>
</dbReference>
<feature type="region of interest" description="Disordered" evidence="8">
    <location>
        <begin position="405"/>
        <end position="424"/>
    </location>
</feature>
<sequence length="1204" mass="131689">MSIKHDHTLNPVTALCYYCFTDGTQLLLAGEGSFLKVFDAKTSDLISQCEIFQGQTVHGITVNKSSHGNDELSLVLWGGHELALIGRKDVEQILDQSLNSVTNKSTTITDWIFDAAISEHDSSTCVIVTAHNALLKATFRLAGQEPWVEHLPSPSESILYSAQVLWDTPSRILVAAGTVFGEVIVWEGHASDGEFGDVRTLFTFTGHEGSIFGVNISPPVSIQGKSNTRLLASCSDDRTIRIWDLSALPTENGSKQTGLLLRETGFGGNERGVEADVSAERGLAVVMGHASRIWSVRFLASESEGSGDSNINVLSFGEDSTTQQWNLRSTGNQTTPITQDTLHQKVQPTSGSSHTLEHVRTFAFHDGKHIWSSALRHLLDDDYDLLTGGSDGKISQYPVYISDATSQSPCKEDSSDDVTSPTWSMSHSEIETSSAWDLDEILKCLPLPLDSSHHVSDQLPDSALHATEDSVPNEVQPKKRKRPKKTIKDAFNRYAFVSQDKFLMTTNFGRILSGQVGHSLTWEEISLPAEGKDDLRSYAIVEGFPEISLAFLAGAGGRIYAYSTDWAPIEIGKVPGKVADMFKIWDQGKVTFKLLATTLSTRDAIIFSISTSRLTRSERLAQVSFQLPPDFVVTSSSMCDAYIVLGSRKGSLAVYDIMVFDEPVHIWEDTGFSGGDAITTILPLTAQPAASSHTTHFLTTGRNGVYSIFVMSNKKNDEGEVSVELHPVHRGTPPFGPMIESAWFDGSDLILYGFKSKDFVVWNETKQYEIASVECGGAHRSYAYSPRQDVSDSGHFIFTKASKLYIYSQAQPSHKVAKPGGHGREVKACAVSRDKTLVATGAEDTTVRIWRYHDDGPSTLGRNFGCQVTIQQHTAGIQCLQWYGSEYLFSSGGNEEFFIWSVENIPGYGIGVVCEATCPDQSGDRDLRIMNFDVAEAPAALRNPGHTTLLISLAYSDSTIRIYIYDKVLGYTLIGTGKYSSSCLTQINHLKIMDNSILFLTASTDGYLPIWKLPIRARPKDLSMDENGENSFHPSPPRLEMISSSRVHQNAIKSLDFMASTPTIDSSGFIIVVTGGDDNALAISVRTLDRFNPEARSFILRSAHAAAITGVCIVSEPPTDGASNTFRVVSTSNDQRVKEWQICVEQSAEGVFTADIKMTGNVFTPVADIGDIAVLKHATRDNKSEGKVIIVGNGMGVWNTSSNR</sequence>
<dbReference type="Pfam" id="PF00400">
    <property type="entry name" value="WD40"/>
    <property type="match status" value="2"/>
</dbReference>
<feature type="repeat" description="WD" evidence="7">
    <location>
        <begin position="819"/>
        <end position="850"/>
    </location>
</feature>
<evidence type="ECO:0000256" key="1">
    <source>
        <dbReference type="ARBA" id="ARBA00004496"/>
    </source>
</evidence>
<accession>A0A9P8C767</accession>
<dbReference type="InterPro" id="IPR036322">
    <property type="entry name" value="WD40_repeat_dom_sf"/>
</dbReference>
<comment type="caution">
    <text evidence="9">The sequence shown here is derived from an EMBL/GenBank/DDBJ whole genome shotgun (WGS) entry which is preliminary data.</text>
</comment>
<dbReference type="InterPro" id="IPR019775">
    <property type="entry name" value="WD40_repeat_CS"/>
</dbReference>
<feature type="region of interest" description="Disordered" evidence="8">
    <location>
        <begin position="463"/>
        <end position="484"/>
    </location>
</feature>
<dbReference type="Gene3D" id="2.130.10.10">
    <property type="entry name" value="YVTN repeat-like/Quinoprotein amine dehydrogenase"/>
    <property type="match status" value="3"/>
</dbReference>
<gene>
    <name evidence="9" type="ORF">BJ875DRAFT_456515</name>
</gene>
<dbReference type="Proteomes" id="UP000824998">
    <property type="component" value="Unassembled WGS sequence"/>
</dbReference>
<evidence type="ECO:0000256" key="8">
    <source>
        <dbReference type="SAM" id="MobiDB-lite"/>
    </source>
</evidence>
<dbReference type="AlphaFoldDB" id="A0A9P8C767"/>
<evidence type="ECO:0000256" key="5">
    <source>
        <dbReference type="ARBA" id="ARBA00022737"/>
    </source>
</evidence>
<dbReference type="OrthoDB" id="5594999at2759"/>
<reference evidence="9" key="1">
    <citation type="journal article" date="2021" name="IMA Fungus">
        <title>Genomic characterization of three marine fungi, including Emericellopsis atlantica sp. nov. with signatures of a generalist lifestyle and marine biomass degradation.</title>
        <authorList>
            <person name="Hagestad O.C."/>
            <person name="Hou L."/>
            <person name="Andersen J.H."/>
            <person name="Hansen E.H."/>
            <person name="Altermark B."/>
            <person name="Li C."/>
            <person name="Kuhnert E."/>
            <person name="Cox R.J."/>
            <person name="Crous P.W."/>
            <person name="Spatafora J.W."/>
            <person name="Lail K."/>
            <person name="Amirebrahimi M."/>
            <person name="Lipzen A."/>
            <person name="Pangilinan J."/>
            <person name="Andreopoulos W."/>
            <person name="Hayes R.D."/>
            <person name="Ng V."/>
            <person name="Grigoriev I.V."/>
            <person name="Jackson S.A."/>
            <person name="Sutton T.D.S."/>
            <person name="Dobson A.D.W."/>
            <person name="Rama T."/>
        </authorList>
    </citation>
    <scope>NUCLEOTIDE SEQUENCE</scope>
    <source>
        <strain evidence="9">TRa018bII</strain>
    </source>
</reference>
<keyword evidence="10" id="KW-1185">Reference proteome</keyword>
<dbReference type="GO" id="GO:0030488">
    <property type="term" value="P:tRNA methylation"/>
    <property type="evidence" value="ECO:0007669"/>
    <property type="project" value="TreeGrafter"/>
</dbReference>
<keyword evidence="3 7" id="KW-0853">WD repeat</keyword>
<dbReference type="PANTHER" id="PTHR14344">
    <property type="entry name" value="WD REPEAT PROTEIN"/>
    <property type="match status" value="1"/>
</dbReference>
<evidence type="ECO:0000313" key="9">
    <source>
        <dbReference type="EMBL" id="KAG9236458.1"/>
    </source>
</evidence>
<dbReference type="InterPro" id="IPR051973">
    <property type="entry name" value="tRNA_Anticodon_Mtase-Reg"/>
</dbReference>
<evidence type="ECO:0000256" key="6">
    <source>
        <dbReference type="ARBA" id="ARBA00038255"/>
    </source>
</evidence>
<dbReference type="PROSITE" id="PS00678">
    <property type="entry name" value="WD_REPEATS_1"/>
    <property type="match status" value="1"/>
</dbReference>
<feature type="repeat" description="WD" evidence="7">
    <location>
        <begin position="204"/>
        <end position="246"/>
    </location>
</feature>
<comment type="similarity">
    <text evidence="6">Belongs to the WD repeat WDR6 family.</text>
</comment>
<dbReference type="InterPro" id="IPR001680">
    <property type="entry name" value="WD40_rpt"/>
</dbReference>
<dbReference type="PANTHER" id="PTHR14344:SF3">
    <property type="entry name" value="WD REPEAT-CONTAINING PROTEIN 6"/>
    <property type="match status" value="1"/>
</dbReference>
<dbReference type="PROSITE" id="PS50082">
    <property type="entry name" value="WD_REPEATS_2"/>
    <property type="match status" value="2"/>
</dbReference>
<name>A0A9P8C767_9HELO</name>